<dbReference type="PANTHER" id="PTHR44216:SF3">
    <property type="entry name" value="PROTEIN O-MANNOSYL-TRANSFERASE TMTC2"/>
    <property type="match status" value="1"/>
</dbReference>
<feature type="domain" description="DUF1736" evidence="15">
    <location>
        <begin position="226"/>
        <end position="298"/>
    </location>
</feature>
<dbReference type="Pfam" id="PF14559">
    <property type="entry name" value="TPR_19"/>
    <property type="match status" value="1"/>
</dbReference>
<dbReference type="InterPro" id="IPR013618">
    <property type="entry name" value="TMTC_DUF1736"/>
</dbReference>
<dbReference type="FunFam" id="1.25.40.10:FF:000130">
    <property type="entry name" value="Transmembrane and tetratricopeptide repeat containing 2"/>
    <property type="match status" value="1"/>
</dbReference>
<evidence type="ECO:0000259" key="15">
    <source>
        <dbReference type="Pfam" id="PF08409"/>
    </source>
</evidence>
<evidence type="ECO:0000256" key="3">
    <source>
        <dbReference type="ARBA" id="ARBA00004922"/>
    </source>
</evidence>
<feature type="transmembrane region" description="Helical" evidence="14">
    <location>
        <begin position="377"/>
        <end position="401"/>
    </location>
</feature>
<dbReference type="InterPro" id="IPR011990">
    <property type="entry name" value="TPR-like_helical_dom_sf"/>
</dbReference>
<evidence type="ECO:0000256" key="12">
    <source>
        <dbReference type="ARBA" id="ARBA00023136"/>
    </source>
</evidence>
<keyword evidence="8" id="KW-0677">Repeat</keyword>
<feature type="transmembrane region" description="Helical" evidence="14">
    <location>
        <begin position="407"/>
        <end position="426"/>
    </location>
</feature>
<feature type="transmembrane region" description="Helical" evidence="14">
    <location>
        <begin position="119"/>
        <end position="134"/>
    </location>
</feature>
<keyword evidence="9 13" id="KW-0802">TPR repeat</keyword>
<reference evidence="16" key="2">
    <citation type="submission" date="2025-09" db="UniProtKB">
        <authorList>
            <consortium name="Ensembl"/>
        </authorList>
    </citation>
    <scope>IDENTIFICATION</scope>
</reference>
<evidence type="ECO:0000256" key="5">
    <source>
        <dbReference type="ARBA" id="ARBA00012839"/>
    </source>
</evidence>
<evidence type="ECO:0000256" key="10">
    <source>
        <dbReference type="ARBA" id="ARBA00022824"/>
    </source>
</evidence>
<dbReference type="SMART" id="SM00028">
    <property type="entry name" value="TPR"/>
    <property type="match status" value="7"/>
</dbReference>
<dbReference type="InterPro" id="IPR052384">
    <property type="entry name" value="TMTC_O-mannosyltransferase"/>
</dbReference>
<evidence type="ECO:0000256" key="8">
    <source>
        <dbReference type="ARBA" id="ARBA00022737"/>
    </source>
</evidence>
<protein>
    <recommendedName>
        <fullName evidence="5">dolichyl-phosphate-mannose--protein mannosyltransferase</fullName>
        <ecNumber evidence="5">2.4.1.109</ecNumber>
    </recommendedName>
</protein>
<comment type="pathway">
    <text evidence="3">Protein modification; protein glycosylation.</text>
</comment>
<evidence type="ECO:0000256" key="7">
    <source>
        <dbReference type="ARBA" id="ARBA00022692"/>
    </source>
</evidence>
<keyword evidence="12 14" id="KW-0472">Membrane</keyword>
<dbReference type="PANTHER" id="PTHR44216">
    <property type="entry name" value="PROTEIN O-MANNOSYL-TRANSFERASE TMTC2"/>
    <property type="match status" value="1"/>
</dbReference>
<organism evidence="16 17">
    <name type="scientific">Hippocampus comes</name>
    <name type="common">Tiger tail seahorse</name>
    <dbReference type="NCBI Taxonomy" id="109280"/>
    <lineage>
        <taxon>Eukaryota</taxon>
        <taxon>Metazoa</taxon>
        <taxon>Chordata</taxon>
        <taxon>Craniata</taxon>
        <taxon>Vertebrata</taxon>
        <taxon>Euteleostomi</taxon>
        <taxon>Actinopterygii</taxon>
        <taxon>Neopterygii</taxon>
        <taxon>Teleostei</taxon>
        <taxon>Neoteleostei</taxon>
        <taxon>Acanthomorphata</taxon>
        <taxon>Syngnathiaria</taxon>
        <taxon>Syngnathiformes</taxon>
        <taxon>Syngnathoidei</taxon>
        <taxon>Syngnathidae</taxon>
        <taxon>Hippocampus</taxon>
    </lineage>
</organism>
<keyword evidence="6" id="KW-0808">Transferase</keyword>
<accession>A0A3Q2YPH9</accession>
<feature type="repeat" description="TPR" evidence="13">
    <location>
        <begin position="754"/>
        <end position="787"/>
    </location>
</feature>
<evidence type="ECO:0000256" key="14">
    <source>
        <dbReference type="SAM" id="Phobius"/>
    </source>
</evidence>
<dbReference type="Ensembl" id="ENSHCOT00000005824.1">
    <property type="protein sequence ID" value="ENSHCOP00000020589.1"/>
    <property type="gene ID" value="ENSHCOG00000006824.1"/>
</dbReference>
<evidence type="ECO:0000313" key="17">
    <source>
        <dbReference type="Proteomes" id="UP000264820"/>
    </source>
</evidence>
<dbReference type="Pfam" id="PF00515">
    <property type="entry name" value="TPR_1"/>
    <property type="match status" value="2"/>
</dbReference>
<feature type="transmembrane region" description="Helical" evidence="14">
    <location>
        <begin position="81"/>
        <end position="99"/>
    </location>
</feature>
<dbReference type="UniPathway" id="UPA00378"/>
<dbReference type="AlphaFoldDB" id="A0A3Q2YPH9"/>
<dbReference type="GO" id="GO:0004169">
    <property type="term" value="F:dolichyl-phosphate-mannose-protein mannosyltransferase activity"/>
    <property type="evidence" value="ECO:0007669"/>
    <property type="project" value="UniProtKB-EC"/>
</dbReference>
<dbReference type="EC" id="2.4.1.109" evidence="5"/>
<evidence type="ECO:0000256" key="9">
    <source>
        <dbReference type="ARBA" id="ARBA00022803"/>
    </source>
</evidence>
<dbReference type="Pfam" id="PF08409">
    <property type="entry name" value="TMTC_DUF1736"/>
    <property type="match status" value="1"/>
</dbReference>
<comment type="subcellular location">
    <subcellularLocation>
        <location evidence="2">Endoplasmic reticulum</location>
    </subcellularLocation>
    <subcellularLocation>
        <location evidence="1">Membrane</location>
        <topology evidence="1">Multi-pass membrane protein</topology>
    </subcellularLocation>
</comment>
<evidence type="ECO:0000256" key="6">
    <source>
        <dbReference type="ARBA" id="ARBA00022679"/>
    </source>
</evidence>
<keyword evidence="11 14" id="KW-1133">Transmembrane helix</keyword>
<dbReference type="Proteomes" id="UP000264820">
    <property type="component" value="Unplaced"/>
</dbReference>
<feature type="transmembrane region" description="Helical" evidence="14">
    <location>
        <begin position="202"/>
        <end position="223"/>
    </location>
</feature>
<keyword evidence="17" id="KW-1185">Reference proteome</keyword>
<keyword evidence="10" id="KW-0256">Endoplasmic reticulum</keyword>
<evidence type="ECO:0000313" key="16">
    <source>
        <dbReference type="Ensembl" id="ENSHCOP00000020589.1"/>
    </source>
</evidence>
<evidence type="ECO:0000256" key="11">
    <source>
        <dbReference type="ARBA" id="ARBA00022989"/>
    </source>
</evidence>
<proteinExistence type="inferred from homology"/>
<evidence type="ECO:0000256" key="13">
    <source>
        <dbReference type="PROSITE-ProRule" id="PRU00339"/>
    </source>
</evidence>
<name>A0A3Q2YPH9_HIPCM</name>
<feature type="repeat" description="TPR" evidence="13">
    <location>
        <begin position="618"/>
        <end position="651"/>
    </location>
</feature>
<feature type="repeat" description="TPR" evidence="13">
    <location>
        <begin position="652"/>
        <end position="685"/>
    </location>
</feature>
<sequence>FLSSRAIKTNQDLLSETPWTNIFYDDFWGTLLTHSGSHKSYRPLCTLSFRLNHAAGGLDPWGYHLVNVALHGAVTGLFTRLAHLLLGGGLWSLVAGLLFASHPIHTEAVAGVVGRADEGAALFFLLSLLCYIRYGKLQGKAGPLRLVAWFLGSLGCAACSMLWKELGVTVLALSALYDICVLHRLKLRQIVILLYKRNNVHLLLNVFLLAAWGVILLACRLYWMGNKPPNFSNSDNPAADSPSLLTRTLTFFYLPAVNFWLLLCPITLSFDWSMDTLPLIRSLADWRNAHTLLFYLGFLLLAWFSVWKQPRTKGTDSNGKAHLFSNGKNGNSNGHSYQNHEHEHVNNSCMTTHINSVQNGTKKPQESRTSLPTTENVVAFSLGLLAIPFLPATNLFFYVGFVIAERVLYIPSMGFCLLVAVGLRSLYVRLRKRSSRTFLVYCSAAVILLFGVKTVLRNRDWENEEMLYKSGISVNPAKAWGNLGNVLKSQGKMEEAEQAYRNALYYRSNMADMLYNLHLIMQVKTLCAVFCLISHPAAYLNTGIILMNQGRLDDSKHTFLTCADIPDENLKDPHAHKSSVTSCLYNLGKQLHEQGQQEEALSIFKQAIQKMPRQFAPQSLYNMMGEAYMRLNKLAEAEHWYRESLRAKPDHIPAHLTYGKLLATTGQKLEAERYFLKAIQLDPTKGNCYMHYGQFLLEESRLLEAAEMAQKAAQLEGGEFDVVFSAAHMLRQASLNVAAEKYYGQAASLRPNYPAALMNLGAILHLNGKLQEAEANYLRALRLKPDDTITQSNLRKLWNIMEKQGLKTTRP</sequence>
<feature type="transmembrane region" description="Helical" evidence="14">
    <location>
        <begin position="244"/>
        <end position="268"/>
    </location>
</feature>
<feature type="repeat" description="TPR" evidence="13">
    <location>
        <begin position="477"/>
        <end position="510"/>
    </location>
</feature>
<dbReference type="InterPro" id="IPR019734">
    <property type="entry name" value="TPR_rpt"/>
</dbReference>
<dbReference type="GO" id="GO:0005789">
    <property type="term" value="C:endoplasmic reticulum membrane"/>
    <property type="evidence" value="ECO:0007669"/>
    <property type="project" value="TreeGrafter"/>
</dbReference>
<evidence type="ECO:0000256" key="4">
    <source>
        <dbReference type="ARBA" id="ARBA00007882"/>
    </source>
</evidence>
<dbReference type="SUPFAM" id="SSF48452">
    <property type="entry name" value="TPR-like"/>
    <property type="match status" value="2"/>
</dbReference>
<feature type="transmembrane region" description="Helical" evidence="14">
    <location>
        <begin position="438"/>
        <end position="456"/>
    </location>
</feature>
<evidence type="ECO:0000256" key="2">
    <source>
        <dbReference type="ARBA" id="ARBA00004240"/>
    </source>
</evidence>
<evidence type="ECO:0000256" key="1">
    <source>
        <dbReference type="ARBA" id="ARBA00004141"/>
    </source>
</evidence>
<feature type="transmembrane region" description="Helical" evidence="14">
    <location>
        <begin position="288"/>
        <end position="307"/>
    </location>
</feature>
<keyword evidence="7 14" id="KW-0812">Transmembrane</keyword>
<comment type="similarity">
    <text evidence="4">Belongs to the TMTC family.</text>
</comment>
<reference evidence="16" key="1">
    <citation type="submission" date="2025-08" db="UniProtKB">
        <authorList>
            <consortium name="Ensembl"/>
        </authorList>
    </citation>
    <scope>IDENTIFICATION</scope>
</reference>
<dbReference type="Gene3D" id="1.25.40.10">
    <property type="entry name" value="Tetratricopeptide repeat domain"/>
    <property type="match status" value="3"/>
</dbReference>
<dbReference type="PROSITE" id="PS50005">
    <property type="entry name" value="TPR"/>
    <property type="match status" value="5"/>
</dbReference>
<feature type="repeat" description="TPR" evidence="13">
    <location>
        <begin position="581"/>
        <end position="614"/>
    </location>
</feature>
<dbReference type="GeneTree" id="ENSGT00940000156144"/>